<dbReference type="PANTHER" id="PTHR14614">
    <property type="entry name" value="HEPATOCELLULAR CARCINOMA-ASSOCIATED ANTIGEN"/>
    <property type="match status" value="1"/>
</dbReference>
<keyword evidence="2" id="KW-0949">S-adenosyl-L-methionine</keyword>
<keyword evidence="1 3" id="KW-0808">Transferase</keyword>
<organism evidence="3">
    <name type="scientific">Cyprinus carpio</name>
    <name type="common">Common carp</name>
    <dbReference type="NCBI Taxonomy" id="7962"/>
    <lineage>
        <taxon>Eukaryota</taxon>
        <taxon>Metazoa</taxon>
        <taxon>Chordata</taxon>
        <taxon>Craniata</taxon>
        <taxon>Vertebrata</taxon>
        <taxon>Euteleostomi</taxon>
        <taxon>Actinopterygii</taxon>
        <taxon>Neopterygii</taxon>
        <taxon>Teleostei</taxon>
        <taxon>Ostariophysi</taxon>
        <taxon>Cypriniformes</taxon>
        <taxon>Cyprinidae</taxon>
        <taxon>Cyprininae</taxon>
        <taxon>Cyprinus</taxon>
    </lineage>
</organism>
<proteinExistence type="predicted"/>
<evidence type="ECO:0000256" key="1">
    <source>
        <dbReference type="ARBA" id="ARBA00022603"/>
    </source>
</evidence>
<dbReference type="GO" id="GO:0032259">
    <property type="term" value="P:methylation"/>
    <property type="evidence" value="ECO:0007669"/>
    <property type="project" value="UniProtKB-KW"/>
</dbReference>
<dbReference type="GeneID" id="109102796"/>
<dbReference type="OrthoDB" id="413520at2759"/>
<dbReference type="InterPro" id="IPR019410">
    <property type="entry name" value="Methyltransf_16"/>
</dbReference>
<evidence type="ECO:0000256" key="2">
    <source>
        <dbReference type="ARBA" id="ARBA00022691"/>
    </source>
</evidence>
<evidence type="ECO:0000313" key="3">
    <source>
        <dbReference type="RefSeq" id="XP_042629529.1"/>
    </source>
</evidence>
<name>A0A9R0BBI5_CYPCA</name>
<dbReference type="PANTHER" id="PTHR14614:SF1">
    <property type="entry name" value="METHYLTRANSFERASE-LIKE PROTEIN 21E PSEUDOGENE-RELATED"/>
    <property type="match status" value="1"/>
</dbReference>
<dbReference type="Pfam" id="PF10294">
    <property type="entry name" value="Methyltransf_16"/>
    <property type="match status" value="1"/>
</dbReference>
<dbReference type="RefSeq" id="XP_042629529.1">
    <property type="nucleotide sequence ID" value="XM_042773595.1"/>
</dbReference>
<dbReference type="CTD" id="403183"/>
<sequence length="174" mass="20111">MRRHFRASLIKTEAWEGYEFADMEIKITESTDCYGAVLWPSAMVLCHFLDTHREEYNLMDKNIIELGAGTGLVTIVTSLLGAKVTSTDLPDVLSNLRHNVNRNTRGRCRHEPCVTELSWGQLEERFPCTTCQVYADPYLHKLMETFMHLSSDDTIILWAMRFRLDPENSFVDTF</sequence>
<protein>
    <submittedName>
        <fullName evidence="3">Methyltransferase like 21e</fullName>
    </submittedName>
</protein>
<accession>A0A9R0BBI5</accession>
<dbReference type="Proteomes" id="UP001155660">
    <property type="component" value="Chromosome A1"/>
</dbReference>
<dbReference type="GO" id="GO:0008168">
    <property type="term" value="F:methyltransferase activity"/>
    <property type="evidence" value="ECO:0007669"/>
    <property type="project" value="UniProtKB-KW"/>
</dbReference>
<gene>
    <name evidence="3" type="primary">mettl21e</name>
</gene>
<keyword evidence="1 3" id="KW-0489">Methyltransferase</keyword>
<reference evidence="3" key="1">
    <citation type="submission" date="2025-08" db="UniProtKB">
        <authorList>
            <consortium name="RefSeq"/>
        </authorList>
    </citation>
    <scope>IDENTIFICATION</scope>
    <source>
        <tissue evidence="3">Muscle</tissue>
    </source>
</reference>
<dbReference type="AlphaFoldDB" id="A0A9R0BBI5"/>
<dbReference type="KEGG" id="ccar:109102796"/>